<dbReference type="PATRIC" id="fig|467210.3.peg.443"/>
<keyword evidence="9" id="KW-1185">Reference proteome</keyword>
<proteinExistence type="inferred from homology"/>
<sequence>MSSTTLIKNNNGVTQVPLQAKFLGKRCVSISGEINEESAVDFTDKILDLNLESNEPITVLINSNGGEINSGLLMYDAIVGSKAPIRMICRGKAYSMGAVLFACAKERYMLPNSELMLHQPMLGGKVSGNASSIKSISDSMLETKKKINKLLSKHTKKTEEEIDEATGFDHYFSPEESIEFNLCDEIIEFSKVIDFIKEVEW</sequence>
<reference evidence="9" key="1">
    <citation type="submission" date="2016-01" db="EMBL/GenBank/DDBJ databases">
        <authorList>
            <person name="Mitreva M."/>
            <person name="Pepin K.H."/>
            <person name="Mihindukulasuriya K.A."/>
            <person name="Fulton R."/>
            <person name="Fronick C."/>
            <person name="O'Laughlin M."/>
            <person name="Miner T."/>
            <person name="Herter B."/>
            <person name="Rosa B.A."/>
            <person name="Cordes M."/>
            <person name="Tomlinson C."/>
            <person name="Wollam A."/>
            <person name="Palsikar V.B."/>
            <person name="Mardis E.R."/>
            <person name="Wilson R.K."/>
        </authorList>
    </citation>
    <scope>NUCLEOTIDE SEQUENCE [LARGE SCALE GENOMIC DNA]</scope>
    <source>
        <strain evidence="9">DNF00896</strain>
    </source>
</reference>
<dbReference type="OrthoDB" id="1665128at2"/>
<dbReference type="GO" id="GO:0009368">
    <property type="term" value="C:endopeptidase Clp complex"/>
    <property type="evidence" value="ECO:0007669"/>
    <property type="project" value="TreeGrafter"/>
</dbReference>
<evidence type="ECO:0000256" key="4">
    <source>
        <dbReference type="ARBA" id="ARBA00022825"/>
    </source>
</evidence>
<evidence type="ECO:0000256" key="7">
    <source>
        <dbReference type="RuleBase" id="RU003567"/>
    </source>
</evidence>
<comment type="caution">
    <text evidence="8">The sequence shown here is derived from an EMBL/GenBank/DDBJ whole genome shotgun (WGS) entry which is preliminary data.</text>
</comment>
<dbReference type="CDD" id="cd07017">
    <property type="entry name" value="S14_ClpP_2"/>
    <property type="match status" value="1"/>
</dbReference>
<evidence type="ECO:0000256" key="6">
    <source>
        <dbReference type="PROSITE-ProRule" id="PRU10086"/>
    </source>
</evidence>
<evidence type="ECO:0000256" key="1">
    <source>
        <dbReference type="ARBA" id="ARBA00007039"/>
    </source>
</evidence>
<dbReference type="SUPFAM" id="SSF52096">
    <property type="entry name" value="ClpP/crotonase"/>
    <property type="match status" value="1"/>
</dbReference>
<comment type="catalytic activity">
    <reaction evidence="5 6">
        <text>Hydrolysis of proteins to small peptides in the presence of ATP and magnesium. alpha-casein is the usual test substrate. In the absence of ATP, only oligopeptides shorter than five residues are hydrolyzed (such as succinyl-Leu-Tyr-|-NHMec, and Leu-Tyr-Leu-|-Tyr-Trp, in which cleavage of the -Tyr-|-Leu- and -Tyr-|-Trp bonds also occurs).</text>
        <dbReference type="EC" id="3.4.21.92"/>
    </reaction>
</comment>
<accession>A0A133ZYZ9</accession>
<dbReference type="RefSeq" id="WP_009446435.1">
    <property type="nucleotide sequence ID" value="NZ_KQ959775.1"/>
</dbReference>
<dbReference type="InterPro" id="IPR029045">
    <property type="entry name" value="ClpP/crotonase-like_dom_sf"/>
</dbReference>
<keyword evidence="4" id="KW-0720">Serine protease</keyword>
<evidence type="ECO:0000256" key="3">
    <source>
        <dbReference type="ARBA" id="ARBA00022801"/>
    </source>
</evidence>
<comment type="similarity">
    <text evidence="1 7">Belongs to the peptidase S14 family.</text>
</comment>
<keyword evidence="2" id="KW-0645">Protease</keyword>
<dbReference type="GO" id="GO:0004176">
    <property type="term" value="F:ATP-dependent peptidase activity"/>
    <property type="evidence" value="ECO:0007669"/>
    <property type="project" value="InterPro"/>
</dbReference>
<evidence type="ECO:0000313" key="9">
    <source>
        <dbReference type="Proteomes" id="UP000070394"/>
    </source>
</evidence>
<dbReference type="InterPro" id="IPR033135">
    <property type="entry name" value="ClpP_His_AS"/>
</dbReference>
<dbReference type="InterPro" id="IPR001907">
    <property type="entry name" value="ClpP"/>
</dbReference>
<dbReference type="PANTHER" id="PTHR10381">
    <property type="entry name" value="ATP-DEPENDENT CLP PROTEASE PROTEOLYTIC SUBUNIT"/>
    <property type="match status" value="1"/>
</dbReference>
<gene>
    <name evidence="8" type="ORF">HMPREF1866_00448</name>
</gene>
<keyword evidence="3" id="KW-0378">Hydrolase</keyword>
<name>A0A133ZYZ9_9FIRM</name>
<evidence type="ECO:0000256" key="5">
    <source>
        <dbReference type="ARBA" id="ARBA00034021"/>
    </source>
</evidence>
<dbReference type="EMBL" id="LSDA01000011">
    <property type="protein sequence ID" value="KXB60667.1"/>
    <property type="molecule type" value="Genomic_DNA"/>
</dbReference>
<feature type="active site" evidence="6">
    <location>
        <position position="118"/>
    </location>
</feature>
<dbReference type="GO" id="GO:0006515">
    <property type="term" value="P:protein quality control for misfolded or incompletely synthesized proteins"/>
    <property type="evidence" value="ECO:0007669"/>
    <property type="project" value="TreeGrafter"/>
</dbReference>
<protein>
    <recommendedName>
        <fullName evidence="7">ATP-dependent Clp protease proteolytic subunit</fullName>
    </recommendedName>
</protein>
<dbReference type="AlphaFoldDB" id="A0A133ZYZ9"/>
<organism evidence="8 9">
    <name type="scientific">Lachnoanaerobaculum saburreum</name>
    <dbReference type="NCBI Taxonomy" id="467210"/>
    <lineage>
        <taxon>Bacteria</taxon>
        <taxon>Bacillati</taxon>
        <taxon>Bacillota</taxon>
        <taxon>Clostridia</taxon>
        <taxon>Lachnospirales</taxon>
        <taxon>Lachnospiraceae</taxon>
        <taxon>Lachnoanaerobaculum</taxon>
    </lineage>
</organism>
<dbReference type="GO" id="GO:0051117">
    <property type="term" value="F:ATPase binding"/>
    <property type="evidence" value="ECO:0007669"/>
    <property type="project" value="TreeGrafter"/>
</dbReference>
<dbReference type="STRING" id="467210.HMPREF1866_00448"/>
<dbReference type="InterPro" id="IPR023562">
    <property type="entry name" value="ClpP/TepA"/>
</dbReference>
<evidence type="ECO:0000313" key="8">
    <source>
        <dbReference type="EMBL" id="KXB60667.1"/>
    </source>
</evidence>
<dbReference type="PANTHER" id="PTHR10381:SF11">
    <property type="entry name" value="ATP-DEPENDENT CLP PROTEASE PROTEOLYTIC SUBUNIT, MITOCHONDRIAL"/>
    <property type="match status" value="1"/>
</dbReference>
<dbReference type="PROSITE" id="PS00382">
    <property type="entry name" value="CLP_PROTEASE_HIS"/>
    <property type="match status" value="1"/>
</dbReference>
<evidence type="ECO:0000256" key="2">
    <source>
        <dbReference type="ARBA" id="ARBA00022670"/>
    </source>
</evidence>
<dbReference type="Pfam" id="PF00574">
    <property type="entry name" value="CLP_protease"/>
    <property type="match status" value="1"/>
</dbReference>
<dbReference type="Gene3D" id="3.90.226.10">
    <property type="entry name" value="2-enoyl-CoA Hydratase, Chain A, domain 1"/>
    <property type="match status" value="1"/>
</dbReference>
<dbReference type="PRINTS" id="PR00127">
    <property type="entry name" value="CLPPROTEASEP"/>
</dbReference>
<dbReference type="Proteomes" id="UP000070394">
    <property type="component" value="Unassembled WGS sequence"/>
</dbReference>
<dbReference type="GO" id="GO:0004252">
    <property type="term" value="F:serine-type endopeptidase activity"/>
    <property type="evidence" value="ECO:0007669"/>
    <property type="project" value="UniProtKB-EC"/>
</dbReference>